<reference evidence="1" key="1">
    <citation type="submission" date="2023-07" db="EMBL/GenBank/DDBJ databases">
        <title>Black Yeasts Isolated from many extreme environments.</title>
        <authorList>
            <person name="Coleine C."/>
            <person name="Stajich J.E."/>
            <person name="Selbmann L."/>
        </authorList>
    </citation>
    <scope>NUCLEOTIDE SEQUENCE</scope>
    <source>
        <strain evidence="1">CCFEE 5714</strain>
    </source>
</reference>
<sequence length="205" mass="23034">MRDRLRKVFIRRPKPRTQSTDDQAATESDTTKLTAERATEPAPFKLLELPRDLRSSTFSKSTLLPSVSDLPRLRRLQRTREASMDHFRLLDLPVELRLNIFAHHFGNRTVAATLDAKTMEVTAKRDWYAFDQASRAPNGLAIILSCKQLREEAESVLWDSTIFVVKMKVEATVVVGGVAYLSPVAVPIPRPTIGTPNTGHPMDTP</sequence>
<organism evidence="1 2">
    <name type="scientific">Vermiconidia calcicola</name>
    <dbReference type="NCBI Taxonomy" id="1690605"/>
    <lineage>
        <taxon>Eukaryota</taxon>
        <taxon>Fungi</taxon>
        <taxon>Dikarya</taxon>
        <taxon>Ascomycota</taxon>
        <taxon>Pezizomycotina</taxon>
        <taxon>Dothideomycetes</taxon>
        <taxon>Dothideomycetidae</taxon>
        <taxon>Mycosphaerellales</taxon>
        <taxon>Extremaceae</taxon>
        <taxon>Vermiconidia</taxon>
    </lineage>
</organism>
<accession>A0ACC3MPN2</accession>
<name>A0ACC3MPN2_9PEZI</name>
<comment type="caution">
    <text evidence="1">The sequence shown here is derived from an EMBL/GenBank/DDBJ whole genome shotgun (WGS) entry which is preliminary data.</text>
</comment>
<proteinExistence type="predicted"/>
<keyword evidence="2" id="KW-1185">Reference proteome</keyword>
<gene>
    <name evidence="1" type="ORF">LTR37_015868</name>
</gene>
<dbReference type="Proteomes" id="UP001281147">
    <property type="component" value="Unassembled WGS sequence"/>
</dbReference>
<protein>
    <submittedName>
        <fullName evidence="1">Uncharacterized protein</fullName>
    </submittedName>
</protein>
<dbReference type="EMBL" id="JAUTXU010000182">
    <property type="protein sequence ID" value="KAK3700679.1"/>
    <property type="molecule type" value="Genomic_DNA"/>
</dbReference>
<evidence type="ECO:0000313" key="1">
    <source>
        <dbReference type="EMBL" id="KAK3700679.1"/>
    </source>
</evidence>
<evidence type="ECO:0000313" key="2">
    <source>
        <dbReference type="Proteomes" id="UP001281147"/>
    </source>
</evidence>